<name>A0ABN1F3U8_9PROT</name>
<evidence type="ECO:0000256" key="2">
    <source>
        <dbReference type="ARBA" id="ARBA00023125"/>
    </source>
</evidence>
<evidence type="ECO:0000256" key="1">
    <source>
        <dbReference type="ARBA" id="ARBA00023015"/>
    </source>
</evidence>
<keyword evidence="6" id="KW-1185">Reference proteome</keyword>
<dbReference type="InterPro" id="IPR046335">
    <property type="entry name" value="LacI/GalR-like_sensor"/>
</dbReference>
<dbReference type="SUPFAM" id="SSF47413">
    <property type="entry name" value="lambda repressor-like DNA-binding domains"/>
    <property type="match status" value="1"/>
</dbReference>
<dbReference type="Pfam" id="PF00356">
    <property type="entry name" value="LacI"/>
    <property type="match status" value="1"/>
</dbReference>
<evidence type="ECO:0000313" key="6">
    <source>
        <dbReference type="Proteomes" id="UP001499951"/>
    </source>
</evidence>
<evidence type="ECO:0000259" key="4">
    <source>
        <dbReference type="PROSITE" id="PS50932"/>
    </source>
</evidence>
<accession>A0ABN1F3U8</accession>
<dbReference type="RefSeq" id="WP_166934955.1">
    <property type="nucleotide sequence ID" value="NZ_BAAADD010000009.1"/>
</dbReference>
<dbReference type="PANTHER" id="PTHR30146:SF153">
    <property type="entry name" value="LACTOSE OPERON REPRESSOR"/>
    <property type="match status" value="1"/>
</dbReference>
<comment type="caution">
    <text evidence="5">The sequence shown here is derived from an EMBL/GenBank/DDBJ whole genome shotgun (WGS) entry which is preliminary data.</text>
</comment>
<keyword evidence="1" id="KW-0805">Transcription regulation</keyword>
<dbReference type="PROSITE" id="PS50932">
    <property type="entry name" value="HTH_LACI_2"/>
    <property type="match status" value="1"/>
</dbReference>
<dbReference type="InterPro" id="IPR000843">
    <property type="entry name" value="HTH_LacI"/>
</dbReference>
<evidence type="ECO:0000256" key="3">
    <source>
        <dbReference type="ARBA" id="ARBA00023163"/>
    </source>
</evidence>
<dbReference type="EMBL" id="BAAADD010000009">
    <property type="protein sequence ID" value="GAA0581029.1"/>
    <property type="molecule type" value="Genomic_DNA"/>
</dbReference>
<reference evidence="5 6" key="1">
    <citation type="journal article" date="2019" name="Int. J. Syst. Evol. Microbiol.">
        <title>The Global Catalogue of Microorganisms (GCM) 10K type strain sequencing project: providing services to taxonomists for standard genome sequencing and annotation.</title>
        <authorList>
            <consortium name="The Broad Institute Genomics Platform"/>
            <consortium name="The Broad Institute Genome Sequencing Center for Infectious Disease"/>
            <person name="Wu L."/>
            <person name="Ma J."/>
        </authorList>
    </citation>
    <scope>NUCLEOTIDE SEQUENCE [LARGE SCALE GENOMIC DNA]</scope>
    <source>
        <strain evidence="5 6">JCM 15089</strain>
    </source>
</reference>
<feature type="domain" description="HTH lacI-type" evidence="4">
    <location>
        <begin position="11"/>
        <end position="65"/>
    </location>
</feature>
<dbReference type="InterPro" id="IPR028082">
    <property type="entry name" value="Peripla_BP_I"/>
</dbReference>
<organism evidence="5 6">
    <name type="scientific">Rhizomicrobium electricum</name>
    <dbReference type="NCBI Taxonomy" id="480070"/>
    <lineage>
        <taxon>Bacteria</taxon>
        <taxon>Pseudomonadati</taxon>
        <taxon>Pseudomonadota</taxon>
        <taxon>Alphaproteobacteria</taxon>
        <taxon>Micropepsales</taxon>
        <taxon>Micropepsaceae</taxon>
        <taxon>Rhizomicrobium</taxon>
    </lineage>
</organism>
<dbReference type="Pfam" id="PF13377">
    <property type="entry name" value="Peripla_BP_3"/>
    <property type="match status" value="1"/>
</dbReference>
<sequence length="360" mass="39711">MKKQVSEGRSPTIVDIAREAGVAFKTVARVVNGDGAVKQETRERVEAVIARLGYKRNVWARSLRSARSHLIAMAIMPTASPDAENFELTSEENLAVSSYFNRLQMTAMARSQEAGYHLFVDVQRSGAAGVAKHIVDMVEHANVDGVLLVPPLSDDLSVMKALRKKGVPFVRVSPYQHLEMSSYVYIDDRQASYELTRHFIKLGHRDIAFFKGAPDHLSSTARFAGFEDAMREGGIAIRPEWVVDRVYSMRFGGRAGDLLLAQPRRPTAVICFNDDVAAGVMTAAYRMGLELPRDLSIAGFDDSPIAAAMWPALTSVYQPVGTLASAAAEMLIHEIEHGAEHVARKLEYRLVLRDSTAPIR</sequence>
<dbReference type="SUPFAM" id="SSF53822">
    <property type="entry name" value="Periplasmic binding protein-like I"/>
    <property type="match status" value="1"/>
</dbReference>
<dbReference type="Gene3D" id="1.10.260.40">
    <property type="entry name" value="lambda repressor-like DNA-binding domains"/>
    <property type="match status" value="1"/>
</dbReference>
<gene>
    <name evidence="5" type="ORF">GCM10008942_32340</name>
</gene>
<dbReference type="CDD" id="cd01545">
    <property type="entry name" value="PBP1_SalR"/>
    <property type="match status" value="1"/>
</dbReference>
<dbReference type="SMART" id="SM00354">
    <property type="entry name" value="HTH_LACI"/>
    <property type="match status" value="1"/>
</dbReference>
<dbReference type="GO" id="GO:0003677">
    <property type="term" value="F:DNA binding"/>
    <property type="evidence" value="ECO:0007669"/>
    <property type="project" value="UniProtKB-KW"/>
</dbReference>
<keyword evidence="3" id="KW-0804">Transcription</keyword>
<evidence type="ECO:0000313" key="5">
    <source>
        <dbReference type="EMBL" id="GAA0581029.1"/>
    </source>
</evidence>
<dbReference type="InterPro" id="IPR010982">
    <property type="entry name" value="Lambda_DNA-bd_dom_sf"/>
</dbReference>
<dbReference type="Proteomes" id="UP001499951">
    <property type="component" value="Unassembled WGS sequence"/>
</dbReference>
<dbReference type="CDD" id="cd01392">
    <property type="entry name" value="HTH_LacI"/>
    <property type="match status" value="1"/>
</dbReference>
<dbReference type="PANTHER" id="PTHR30146">
    <property type="entry name" value="LACI-RELATED TRANSCRIPTIONAL REPRESSOR"/>
    <property type="match status" value="1"/>
</dbReference>
<proteinExistence type="predicted"/>
<keyword evidence="2 5" id="KW-0238">DNA-binding</keyword>
<protein>
    <submittedName>
        <fullName evidence="5">LacI family DNA-binding transcriptional regulator</fullName>
    </submittedName>
</protein>
<dbReference type="Gene3D" id="3.40.50.2300">
    <property type="match status" value="2"/>
</dbReference>